<reference evidence="3 4" key="1">
    <citation type="journal article" date="2018" name="BMC Genomics">
        <title>Comparative genome analyses reveal sequence features reflecting distinct modes of host-adaptation between dicot and monocot powdery mildew.</title>
        <authorList>
            <person name="Wu Y."/>
            <person name="Ma X."/>
            <person name="Pan Z."/>
            <person name="Kale S.D."/>
            <person name="Song Y."/>
            <person name="King H."/>
            <person name="Zhang Q."/>
            <person name="Presley C."/>
            <person name="Deng X."/>
            <person name="Wei C.I."/>
            <person name="Xiao S."/>
        </authorList>
    </citation>
    <scope>NUCLEOTIDE SEQUENCE [LARGE SCALE GENOMIC DNA]</scope>
    <source>
        <strain evidence="3">UMSG1</strain>
    </source>
</reference>
<evidence type="ECO:0000313" key="4">
    <source>
        <dbReference type="Proteomes" id="UP000285326"/>
    </source>
</evidence>
<feature type="region of interest" description="Disordered" evidence="1">
    <location>
        <begin position="41"/>
        <end position="65"/>
    </location>
</feature>
<protein>
    <submittedName>
        <fullName evidence="3">Uncharacterized protein</fullName>
    </submittedName>
</protein>
<evidence type="ECO:0000313" key="3">
    <source>
        <dbReference type="EMBL" id="RKF79037.1"/>
    </source>
</evidence>
<proteinExistence type="predicted"/>
<dbReference type="Proteomes" id="UP000285326">
    <property type="component" value="Unassembled WGS sequence"/>
</dbReference>
<gene>
    <name evidence="3" type="ORF">GcM1_206048</name>
</gene>
<evidence type="ECO:0000256" key="1">
    <source>
        <dbReference type="SAM" id="MobiDB-lite"/>
    </source>
</evidence>
<feature type="signal peptide" evidence="2">
    <location>
        <begin position="1"/>
        <end position="16"/>
    </location>
</feature>
<dbReference type="EMBL" id="MCBS01020616">
    <property type="protein sequence ID" value="RKF79037.1"/>
    <property type="molecule type" value="Genomic_DNA"/>
</dbReference>
<keyword evidence="2" id="KW-0732">Signal</keyword>
<comment type="caution">
    <text evidence="3">The sequence shown here is derived from an EMBL/GenBank/DDBJ whole genome shotgun (WGS) entry which is preliminary data.</text>
</comment>
<organism evidence="3 4">
    <name type="scientific">Golovinomyces cichoracearum</name>
    <dbReference type="NCBI Taxonomy" id="62708"/>
    <lineage>
        <taxon>Eukaryota</taxon>
        <taxon>Fungi</taxon>
        <taxon>Dikarya</taxon>
        <taxon>Ascomycota</taxon>
        <taxon>Pezizomycotina</taxon>
        <taxon>Leotiomycetes</taxon>
        <taxon>Erysiphales</taxon>
        <taxon>Erysiphaceae</taxon>
        <taxon>Golovinomyces</taxon>
    </lineage>
</organism>
<sequence length="65" mass="7667">MISLTLFNILIKIIWTHNNHRTEVTPTNVFLENQLEGPDNYVPKGLAKDNHETPREWQPKADRDR</sequence>
<feature type="compositionally biased region" description="Basic and acidic residues" evidence="1">
    <location>
        <begin position="46"/>
        <end position="65"/>
    </location>
</feature>
<dbReference type="AlphaFoldDB" id="A0A420IWW3"/>
<feature type="chain" id="PRO_5019102322" evidence="2">
    <location>
        <begin position="17"/>
        <end position="65"/>
    </location>
</feature>
<evidence type="ECO:0000256" key="2">
    <source>
        <dbReference type="SAM" id="SignalP"/>
    </source>
</evidence>
<accession>A0A420IWW3</accession>
<name>A0A420IWW3_9PEZI</name>